<evidence type="ECO:0008006" key="2">
    <source>
        <dbReference type="Google" id="ProtNLM"/>
    </source>
</evidence>
<dbReference type="EMBL" id="UOEM01000002">
    <property type="protein sequence ID" value="VAW10002.1"/>
    <property type="molecule type" value="Genomic_DNA"/>
</dbReference>
<organism evidence="1">
    <name type="scientific">hydrothermal vent metagenome</name>
    <dbReference type="NCBI Taxonomy" id="652676"/>
    <lineage>
        <taxon>unclassified sequences</taxon>
        <taxon>metagenomes</taxon>
        <taxon>ecological metagenomes</taxon>
    </lineage>
</organism>
<sequence>MSISVEQMQDIARIRDSKGRRELLGAVADLFLAGETVKSTRESALFSDIFLKTIEDLDADGQVEVSNQLAGSVATPKDVAVHLARVEDVSVADPILRLSPVLDETDLIEIASEMSNDHLVSISQRKRLSETVTDVLIDRGDNAVKRHVSANDGAQISRGGFETLAHSARNDDVLGGNLAERLDVPEEILARVLPKLSGDVAQRVKRAFASAVDKQAVGNAVAQAEKVFAGAKLESSRARVASLVFAKDVTEGKRNIDDVVRDFTAEDKFLELVTILARLVDLPDTLVGDLMFKAENAPFIIMCRSIGMSRAAFADFSDLRCRRLKLPSSHGAHAMSEFDVITEDMANRFVRFVNLRMTL</sequence>
<dbReference type="AlphaFoldDB" id="A0A3B0T6F0"/>
<evidence type="ECO:0000313" key="1">
    <source>
        <dbReference type="EMBL" id="VAW10002.1"/>
    </source>
</evidence>
<name>A0A3B0T6F0_9ZZZZ</name>
<protein>
    <recommendedName>
        <fullName evidence="2">DUF2336 domain-containing protein</fullName>
    </recommendedName>
</protein>
<reference evidence="1" key="1">
    <citation type="submission" date="2018-06" db="EMBL/GenBank/DDBJ databases">
        <authorList>
            <person name="Zhirakovskaya E."/>
        </authorList>
    </citation>
    <scope>NUCLEOTIDE SEQUENCE</scope>
</reference>
<accession>A0A3B0T6F0</accession>
<dbReference type="InterPro" id="IPR019285">
    <property type="entry name" value="DUF2336"/>
</dbReference>
<dbReference type="Pfam" id="PF10098">
    <property type="entry name" value="DUF2336"/>
    <property type="match status" value="1"/>
</dbReference>
<gene>
    <name evidence="1" type="ORF">MNBD_ALPHA09-1638</name>
</gene>
<proteinExistence type="predicted"/>